<dbReference type="Gene3D" id="3.40.50.10490">
    <property type="entry name" value="Glucose-6-phosphate isomerase like protein, domain 1"/>
    <property type="match status" value="1"/>
</dbReference>
<gene>
    <name evidence="1" type="ORF">CO056_01145</name>
</gene>
<accession>A0A2M8ERB9</accession>
<evidence type="ECO:0000313" key="2">
    <source>
        <dbReference type="Proteomes" id="UP000230228"/>
    </source>
</evidence>
<evidence type="ECO:0008006" key="3">
    <source>
        <dbReference type="Google" id="ProtNLM"/>
    </source>
</evidence>
<comment type="caution">
    <text evidence="1">The sequence shown here is derived from an EMBL/GenBank/DDBJ whole genome shotgun (WGS) entry which is preliminary data.</text>
</comment>
<protein>
    <recommendedName>
        <fullName evidence="3">Phosphoheptose isomerase</fullName>
    </recommendedName>
</protein>
<organism evidence="1 2">
    <name type="scientific">Candidatus Tagabacteria bacterium CG_4_9_14_0_2_um_filter_41_11</name>
    <dbReference type="NCBI Taxonomy" id="1975019"/>
    <lineage>
        <taxon>Bacteria</taxon>
        <taxon>Candidatus Tagaibacteriota</taxon>
    </lineage>
</organism>
<dbReference type="Proteomes" id="UP000230228">
    <property type="component" value="Unassembled WGS sequence"/>
</dbReference>
<evidence type="ECO:0000313" key="1">
    <source>
        <dbReference type="EMBL" id="PJC25279.1"/>
    </source>
</evidence>
<proteinExistence type="predicted"/>
<dbReference type="EMBL" id="PFSH01000020">
    <property type="protein sequence ID" value="PJC25279.1"/>
    <property type="molecule type" value="Genomic_DNA"/>
</dbReference>
<sequence length="66" mass="7928">MRRAAREKCLIITMSGFKPNNPLKKKGDINLYVNSESYRFVEASHYLYWDFILEMVIDEIKNKNRE</sequence>
<dbReference type="AlphaFoldDB" id="A0A2M8ERB9"/>
<reference evidence="2" key="1">
    <citation type="submission" date="2017-09" db="EMBL/GenBank/DDBJ databases">
        <title>Depth-based differentiation of microbial function through sediment-hosted aquifers and enrichment of novel symbionts in the deep terrestrial subsurface.</title>
        <authorList>
            <person name="Probst A.J."/>
            <person name="Ladd B."/>
            <person name="Jarett J.K."/>
            <person name="Geller-Mcgrath D.E."/>
            <person name="Sieber C.M.K."/>
            <person name="Emerson J.B."/>
            <person name="Anantharaman K."/>
            <person name="Thomas B.C."/>
            <person name="Malmstrom R."/>
            <person name="Stieglmeier M."/>
            <person name="Klingl A."/>
            <person name="Woyke T."/>
            <person name="Ryan C.M."/>
            <person name="Banfield J.F."/>
        </authorList>
    </citation>
    <scope>NUCLEOTIDE SEQUENCE [LARGE SCALE GENOMIC DNA]</scope>
</reference>
<name>A0A2M8ERB9_9BACT</name>